<dbReference type="GO" id="GO:0003676">
    <property type="term" value="F:nucleic acid binding"/>
    <property type="evidence" value="ECO:0007669"/>
    <property type="project" value="InterPro"/>
</dbReference>
<dbReference type="Gene3D" id="3.30.70.270">
    <property type="match status" value="2"/>
</dbReference>
<dbReference type="InterPro" id="IPR050951">
    <property type="entry name" value="Retrovirus_Pol_polyprotein"/>
</dbReference>
<reference evidence="2" key="1">
    <citation type="submission" date="2023-07" db="EMBL/GenBank/DDBJ databases">
        <title>A chromosome-level genome assembly of Lolium multiflorum.</title>
        <authorList>
            <person name="Chen Y."/>
            <person name="Copetti D."/>
            <person name="Kolliker R."/>
            <person name="Studer B."/>
        </authorList>
    </citation>
    <scope>NUCLEOTIDE SEQUENCE</scope>
    <source>
        <strain evidence="2">02402/16</strain>
        <tissue evidence="2">Leaf</tissue>
    </source>
</reference>
<dbReference type="Gene3D" id="3.30.420.10">
    <property type="entry name" value="Ribonuclease H-like superfamily/Ribonuclease H"/>
    <property type="match status" value="1"/>
</dbReference>
<dbReference type="SUPFAM" id="SSF53098">
    <property type="entry name" value="Ribonuclease H-like"/>
    <property type="match status" value="1"/>
</dbReference>
<dbReference type="InterPro" id="IPR012337">
    <property type="entry name" value="RNaseH-like_sf"/>
</dbReference>
<comment type="caution">
    <text evidence="2">The sequence shown here is derived from an EMBL/GenBank/DDBJ whole genome shotgun (WGS) entry which is preliminary data.</text>
</comment>
<name>A0AAD8WHD0_LOLMU</name>
<dbReference type="InterPro" id="IPR043502">
    <property type="entry name" value="DNA/RNA_pol_sf"/>
</dbReference>
<sequence>MRIYEEPMEMTFGRFHFRVGREGSHRLEIPVSLGSSAADSDFSESSSSFKMGAEEISPPCLVKSATSGKFIKIFSSMSCGSSANSNISSDSDSADSFDFIDRSTSIREVFADLYDGVTDPEEENKATIYHQVCAIGEPSHQEDETSEAFDDLGCERLSFLDAYSGYNQIRLKEEDEVKTAFITPYGVFSSNNAFGLKNAEQHIADDAYALPQIGKNVQVYIDDVVITTKKGSTLIEDLKETFDNLDKFCLKLNPTKCSFGVPWENFSGFWSLSRFVARLGEKALPLYTLIKQGEKFEWNEEADRAFEDLKRTISTPPILVAPKEKEPLLIVTDNGSNFTSKEFKAYCAEVGIKLHFASVAHPQTNGQVEKANGIICNGIKKRLLTPLEKA</sequence>
<dbReference type="InterPro" id="IPR043128">
    <property type="entry name" value="Rev_trsase/Diguanyl_cyclase"/>
</dbReference>
<dbReference type="Pfam" id="PF00078">
    <property type="entry name" value="RVT_1"/>
    <property type="match status" value="1"/>
</dbReference>
<feature type="domain" description="Integrase catalytic" evidence="1">
    <location>
        <begin position="250"/>
        <end position="390"/>
    </location>
</feature>
<organism evidence="2 3">
    <name type="scientific">Lolium multiflorum</name>
    <name type="common">Italian ryegrass</name>
    <name type="synonym">Lolium perenne subsp. multiflorum</name>
    <dbReference type="NCBI Taxonomy" id="4521"/>
    <lineage>
        <taxon>Eukaryota</taxon>
        <taxon>Viridiplantae</taxon>
        <taxon>Streptophyta</taxon>
        <taxon>Embryophyta</taxon>
        <taxon>Tracheophyta</taxon>
        <taxon>Spermatophyta</taxon>
        <taxon>Magnoliopsida</taxon>
        <taxon>Liliopsida</taxon>
        <taxon>Poales</taxon>
        <taxon>Poaceae</taxon>
        <taxon>BOP clade</taxon>
        <taxon>Pooideae</taxon>
        <taxon>Poodae</taxon>
        <taxon>Poeae</taxon>
        <taxon>Poeae Chloroplast Group 2 (Poeae type)</taxon>
        <taxon>Loliodinae</taxon>
        <taxon>Loliinae</taxon>
        <taxon>Lolium</taxon>
    </lineage>
</organism>
<dbReference type="SUPFAM" id="SSF56672">
    <property type="entry name" value="DNA/RNA polymerases"/>
    <property type="match status" value="1"/>
</dbReference>
<evidence type="ECO:0000313" key="3">
    <source>
        <dbReference type="Proteomes" id="UP001231189"/>
    </source>
</evidence>
<dbReference type="InterPro" id="IPR036397">
    <property type="entry name" value="RNaseH_sf"/>
</dbReference>
<evidence type="ECO:0000259" key="1">
    <source>
        <dbReference type="PROSITE" id="PS50994"/>
    </source>
</evidence>
<dbReference type="InterPro" id="IPR000477">
    <property type="entry name" value="RT_dom"/>
</dbReference>
<dbReference type="Proteomes" id="UP001231189">
    <property type="component" value="Unassembled WGS sequence"/>
</dbReference>
<accession>A0AAD8WHD0</accession>
<dbReference type="EMBL" id="JAUUTY010000003">
    <property type="protein sequence ID" value="KAK1660338.1"/>
    <property type="molecule type" value="Genomic_DNA"/>
</dbReference>
<dbReference type="PANTHER" id="PTHR37984">
    <property type="entry name" value="PROTEIN CBG26694"/>
    <property type="match status" value="1"/>
</dbReference>
<dbReference type="CDD" id="cd01647">
    <property type="entry name" value="RT_LTR"/>
    <property type="match status" value="1"/>
</dbReference>
<proteinExistence type="predicted"/>
<dbReference type="InterPro" id="IPR001584">
    <property type="entry name" value="Integrase_cat-core"/>
</dbReference>
<protein>
    <recommendedName>
        <fullName evidence="1">Integrase catalytic domain-containing protein</fullName>
    </recommendedName>
</protein>
<gene>
    <name evidence="2" type="ORF">QYE76_048497</name>
</gene>
<dbReference type="AlphaFoldDB" id="A0AAD8WHD0"/>
<dbReference type="Gene3D" id="3.10.10.10">
    <property type="entry name" value="HIV Type 1 Reverse Transcriptase, subunit A, domain 1"/>
    <property type="match status" value="1"/>
</dbReference>
<dbReference type="PANTHER" id="PTHR37984:SF5">
    <property type="entry name" value="PROTEIN NYNRIN-LIKE"/>
    <property type="match status" value="1"/>
</dbReference>
<evidence type="ECO:0000313" key="2">
    <source>
        <dbReference type="EMBL" id="KAK1660338.1"/>
    </source>
</evidence>
<keyword evidence="3" id="KW-1185">Reference proteome</keyword>
<dbReference type="GO" id="GO:0015074">
    <property type="term" value="P:DNA integration"/>
    <property type="evidence" value="ECO:0007669"/>
    <property type="project" value="InterPro"/>
</dbReference>
<dbReference type="PROSITE" id="PS50994">
    <property type="entry name" value="INTEGRASE"/>
    <property type="match status" value="1"/>
</dbReference>